<proteinExistence type="predicted"/>
<accession>A0A7R8AT58</accession>
<feature type="signal peptide" evidence="1">
    <location>
        <begin position="1"/>
        <end position="29"/>
    </location>
</feature>
<evidence type="ECO:0000313" key="2">
    <source>
        <dbReference type="EMBL" id="BCS30101.1"/>
    </source>
</evidence>
<dbReference type="KEGG" id="apuu:APUU_80404A"/>
<sequence>MRTPKHGQFISHVIEQLWFLAAWPPCSLAGWGWTSLAVGKPSRHCQAETILRHLPLSAAAGVSCLCEEADQFTYRYPSSAVWPMNKGGHAGFLVMPDARRAPPAPRIQS</sequence>
<gene>
    <name evidence="2" type="ORF">APUU_80404A</name>
</gene>
<reference evidence="2" key="1">
    <citation type="submission" date="2021-01" db="EMBL/GenBank/DDBJ databases">
        <authorList>
            <consortium name="Aspergillus puulaauensis MK2 genome sequencing consortium"/>
            <person name="Kazuki M."/>
            <person name="Futagami T."/>
        </authorList>
    </citation>
    <scope>NUCLEOTIDE SEQUENCE</scope>
    <source>
        <strain evidence="2">MK2</strain>
    </source>
</reference>
<reference evidence="2" key="2">
    <citation type="submission" date="2021-02" db="EMBL/GenBank/DDBJ databases">
        <title>Aspergillus puulaauensis MK2 genome sequence.</title>
        <authorList>
            <person name="Futagami T."/>
            <person name="Mori K."/>
            <person name="Kadooka C."/>
            <person name="Tanaka T."/>
        </authorList>
    </citation>
    <scope>NUCLEOTIDE SEQUENCE</scope>
    <source>
        <strain evidence="2">MK2</strain>
    </source>
</reference>
<keyword evidence="3" id="KW-1185">Reference proteome</keyword>
<dbReference type="EMBL" id="AP024450">
    <property type="protein sequence ID" value="BCS30101.1"/>
    <property type="molecule type" value="Genomic_DNA"/>
</dbReference>
<protein>
    <submittedName>
        <fullName evidence="2">Uncharacterized protein</fullName>
    </submittedName>
</protein>
<evidence type="ECO:0000256" key="1">
    <source>
        <dbReference type="SAM" id="SignalP"/>
    </source>
</evidence>
<feature type="chain" id="PRO_5030840611" evidence="1">
    <location>
        <begin position="30"/>
        <end position="109"/>
    </location>
</feature>
<name>A0A7R8AT58_9EURO</name>
<dbReference type="RefSeq" id="XP_041562287.1">
    <property type="nucleotide sequence ID" value="XM_041696681.1"/>
</dbReference>
<dbReference type="AlphaFoldDB" id="A0A7R8AT58"/>
<keyword evidence="1" id="KW-0732">Signal</keyword>
<evidence type="ECO:0000313" key="3">
    <source>
        <dbReference type="Proteomes" id="UP000654913"/>
    </source>
</evidence>
<organism evidence="2 3">
    <name type="scientific">Aspergillus puulaauensis</name>
    <dbReference type="NCBI Taxonomy" id="1220207"/>
    <lineage>
        <taxon>Eukaryota</taxon>
        <taxon>Fungi</taxon>
        <taxon>Dikarya</taxon>
        <taxon>Ascomycota</taxon>
        <taxon>Pezizomycotina</taxon>
        <taxon>Eurotiomycetes</taxon>
        <taxon>Eurotiomycetidae</taxon>
        <taxon>Eurotiales</taxon>
        <taxon>Aspergillaceae</taxon>
        <taxon>Aspergillus</taxon>
    </lineage>
</organism>
<dbReference type="GeneID" id="64980098"/>
<dbReference type="Proteomes" id="UP000654913">
    <property type="component" value="Chromosome 8"/>
</dbReference>